<dbReference type="Gene3D" id="1.10.10.10">
    <property type="entry name" value="Winged helix-like DNA-binding domain superfamily/Winged helix DNA-binding domain"/>
    <property type="match status" value="1"/>
</dbReference>
<evidence type="ECO:0000256" key="1">
    <source>
        <dbReference type="ARBA" id="ARBA00009437"/>
    </source>
</evidence>
<comment type="similarity">
    <text evidence="1">Belongs to the LysR transcriptional regulatory family.</text>
</comment>
<dbReference type="RefSeq" id="WP_069646320.1">
    <property type="nucleotide sequence ID" value="NZ_MIJZ01000013.1"/>
</dbReference>
<protein>
    <submittedName>
        <fullName evidence="6">LysR family transcriptional regulator</fullName>
    </submittedName>
</protein>
<dbReference type="PROSITE" id="PS50931">
    <property type="entry name" value="HTH_LYSR"/>
    <property type="match status" value="1"/>
</dbReference>
<dbReference type="InterPro" id="IPR036390">
    <property type="entry name" value="WH_DNA-bd_sf"/>
</dbReference>
<accession>A0A1E5GG41</accession>
<dbReference type="Pfam" id="PF03466">
    <property type="entry name" value="LysR_substrate"/>
    <property type="match status" value="1"/>
</dbReference>
<name>A0A1E5GG41_9ENTE</name>
<proteinExistence type="inferred from homology"/>
<keyword evidence="4" id="KW-0804">Transcription</keyword>
<evidence type="ECO:0000313" key="6">
    <source>
        <dbReference type="EMBL" id="OEG11555.1"/>
    </source>
</evidence>
<dbReference type="STRING" id="903984.BCR21_09685"/>
<dbReference type="OrthoDB" id="9785745at2"/>
<dbReference type="AlphaFoldDB" id="A0A1E5GG41"/>
<dbReference type="PRINTS" id="PR00039">
    <property type="entry name" value="HTHLYSR"/>
</dbReference>
<sequence length="275" mass="32607">MFKLLKTFRIVYETKNFSKAADYLFISQPAVSNQIKQLEEDLDIQLFVRNGRQEILTTKQADILYRHLLNLSDDWEDTLKALRIQTTPRETCQIVSSNTFAVYYLPELMAQLSQQFPEVSFVLAMDNSEQVLDKIEKHQAHFGFIEKPLITDTIIRQEILSEELVHAGDSSEDLWLVREENSGVFHYTERYFLEHNLTPNKMIIKNNEMIVRFLEQGIGQSILSKRALTEKIKWHSLGQEYQRSFYFIKNQHIESIQLREIDLYINQYYQKNRTK</sequence>
<dbReference type="InterPro" id="IPR005119">
    <property type="entry name" value="LysR_subst-bd"/>
</dbReference>
<evidence type="ECO:0000256" key="3">
    <source>
        <dbReference type="ARBA" id="ARBA00023125"/>
    </source>
</evidence>
<dbReference type="Pfam" id="PF00126">
    <property type="entry name" value="HTH_1"/>
    <property type="match status" value="1"/>
</dbReference>
<evidence type="ECO:0000259" key="5">
    <source>
        <dbReference type="PROSITE" id="PS50931"/>
    </source>
</evidence>
<dbReference type="InterPro" id="IPR036388">
    <property type="entry name" value="WH-like_DNA-bd_sf"/>
</dbReference>
<reference evidence="7" key="1">
    <citation type="submission" date="2016-09" db="EMBL/GenBank/DDBJ databases">
        <authorList>
            <person name="Gulvik C.A."/>
        </authorList>
    </citation>
    <scope>NUCLEOTIDE SEQUENCE [LARGE SCALE GENOMIC DNA]</scope>
    <source>
        <strain evidence="7">DSM 23328</strain>
    </source>
</reference>
<dbReference type="InterPro" id="IPR000847">
    <property type="entry name" value="LysR_HTH_N"/>
</dbReference>
<dbReference type="Gene3D" id="3.40.190.10">
    <property type="entry name" value="Periplasmic binding protein-like II"/>
    <property type="match status" value="2"/>
</dbReference>
<dbReference type="GO" id="GO:0003700">
    <property type="term" value="F:DNA-binding transcription factor activity"/>
    <property type="evidence" value="ECO:0007669"/>
    <property type="project" value="InterPro"/>
</dbReference>
<organism evidence="6 7">
    <name type="scientific">Enterococcus ureasiticus</name>
    <dbReference type="NCBI Taxonomy" id="903984"/>
    <lineage>
        <taxon>Bacteria</taxon>
        <taxon>Bacillati</taxon>
        <taxon>Bacillota</taxon>
        <taxon>Bacilli</taxon>
        <taxon>Lactobacillales</taxon>
        <taxon>Enterococcaceae</taxon>
        <taxon>Enterococcus</taxon>
    </lineage>
</organism>
<comment type="caution">
    <text evidence="6">The sequence shown here is derived from an EMBL/GenBank/DDBJ whole genome shotgun (WGS) entry which is preliminary data.</text>
</comment>
<dbReference type="SUPFAM" id="SSF53850">
    <property type="entry name" value="Periplasmic binding protein-like II"/>
    <property type="match status" value="1"/>
</dbReference>
<gene>
    <name evidence="6" type="ORF">BCR21_09685</name>
</gene>
<dbReference type="Proteomes" id="UP000094068">
    <property type="component" value="Unassembled WGS sequence"/>
</dbReference>
<keyword evidence="7" id="KW-1185">Reference proteome</keyword>
<dbReference type="GO" id="GO:0000976">
    <property type="term" value="F:transcription cis-regulatory region binding"/>
    <property type="evidence" value="ECO:0007669"/>
    <property type="project" value="TreeGrafter"/>
</dbReference>
<dbReference type="PANTHER" id="PTHR30126:SF64">
    <property type="entry name" value="HTH-TYPE TRANSCRIPTIONAL REGULATOR CITR"/>
    <property type="match status" value="1"/>
</dbReference>
<evidence type="ECO:0000313" key="7">
    <source>
        <dbReference type="Proteomes" id="UP000094068"/>
    </source>
</evidence>
<dbReference type="SUPFAM" id="SSF46785">
    <property type="entry name" value="Winged helix' DNA-binding domain"/>
    <property type="match status" value="1"/>
</dbReference>
<keyword evidence="2" id="KW-0805">Transcription regulation</keyword>
<keyword evidence="3" id="KW-0238">DNA-binding</keyword>
<dbReference type="PANTHER" id="PTHR30126">
    <property type="entry name" value="HTH-TYPE TRANSCRIPTIONAL REGULATOR"/>
    <property type="match status" value="1"/>
</dbReference>
<evidence type="ECO:0000256" key="4">
    <source>
        <dbReference type="ARBA" id="ARBA00023163"/>
    </source>
</evidence>
<dbReference type="EMBL" id="MIJZ01000013">
    <property type="protein sequence ID" value="OEG11555.1"/>
    <property type="molecule type" value="Genomic_DNA"/>
</dbReference>
<feature type="domain" description="HTH lysR-type" evidence="5">
    <location>
        <begin position="1"/>
        <end position="57"/>
    </location>
</feature>
<evidence type="ECO:0000256" key="2">
    <source>
        <dbReference type="ARBA" id="ARBA00023015"/>
    </source>
</evidence>